<dbReference type="AlphaFoldDB" id="A0A836MSE2"/>
<organism evidence="1 2">
    <name type="scientific">Snodgrassella communis</name>
    <dbReference type="NCBI Taxonomy" id="2946699"/>
    <lineage>
        <taxon>Bacteria</taxon>
        <taxon>Pseudomonadati</taxon>
        <taxon>Pseudomonadota</taxon>
        <taxon>Betaproteobacteria</taxon>
        <taxon>Neisseriales</taxon>
        <taxon>Neisseriaceae</taxon>
        <taxon>Snodgrassella</taxon>
    </lineage>
</organism>
<protein>
    <submittedName>
        <fullName evidence="1">Uncharacterized protein</fullName>
    </submittedName>
</protein>
<evidence type="ECO:0000313" key="1">
    <source>
        <dbReference type="EMBL" id="KDN15600.1"/>
    </source>
</evidence>
<name>A0A836MSE2_9NEIS</name>
<evidence type="ECO:0000313" key="2">
    <source>
        <dbReference type="Proteomes" id="UP000027170"/>
    </source>
</evidence>
<accession>A0A836MSE2</accession>
<keyword evidence="2" id="KW-1185">Reference proteome</keyword>
<gene>
    <name evidence="1" type="ORF">SALWKB29_0019</name>
</gene>
<reference evidence="1 2" key="1">
    <citation type="submission" date="2014-03" db="EMBL/GenBank/DDBJ databases">
        <title>The genomes of two eusocial bee gut symbionts.</title>
        <authorList>
            <person name="Kwong W.K."/>
            <person name="Engel P."/>
            <person name="Koch H."/>
            <person name="Moran N.A."/>
        </authorList>
    </citation>
    <scope>NUCLEOTIDE SEQUENCE [LARGE SCALE GENOMIC DNA]</scope>
    <source>
        <strain evidence="2">wkB29</strain>
    </source>
</reference>
<proteinExistence type="predicted"/>
<comment type="caution">
    <text evidence="1">The sequence shown here is derived from an EMBL/GenBank/DDBJ whole genome shotgun (WGS) entry which is preliminary data.</text>
</comment>
<dbReference type="EMBL" id="JFZV01000001">
    <property type="protein sequence ID" value="KDN15600.1"/>
    <property type="molecule type" value="Genomic_DNA"/>
</dbReference>
<sequence length="50" mass="5799">MFVLMMVLVSDIQQAGVGKELVVSCASMVVYWLADCWWCMFLEMNVDDKY</sequence>
<dbReference type="Proteomes" id="UP000027170">
    <property type="component" value="Unassembled WGS sequence"/>
</dbReference>
<dbReference type="RefSeq" id="WP_155266501.1">
    <property type="nucleotide sequence ID" value="NZ_JFZV01000001.1"/>
</dbReference>